<evidence type="ECO:0000259" key="6">
    <source>
        <dbReference type="Pfam" id="PF00419"/>
    </source>
</evidence>
<dbReference type="SUPFAM" id="SSF49401">
    <property type="entry name" value="Bacterial adhesins"/>
    <property type="match status" value="1"/>
</dbReference>
<protein>
    <submittedName>
        <fullName evidence="7">Fimbrial protein</fullName>
    </submittedName>
</protein>
<keyword evidence="3 5" id="KW-0732">Signal</keyword>
<dbReference type="InterPro" id="IPR000259">
    <property type="entry name" value="Adhesion_dom_fimbrial"/>
</dbReference>
<accession>A0AAP4D3M9</accession>
<proteinExistence type="inferred from homology"/>
<comment type="subcellular location">
    <subcellularLocation>
        <location evidence="1">Fimbrium</location>
    </subcellularLocation>
</comment>
<comment type="similarity">
    <text evidence="2">Belongs to the fimbrial protein family.</text>
</comment>
<dbReference type="AlphaFoldDB" id="A0AAP4D3M9"/>
<comment type="caution">
    <text evidence="7">The sequence shown here is derived from an EMBL/GenBank/DDBJ whole genome shotgun (WGS) entry which is preliminary data.</text>
</comment>
<dbReference type="GeneID" id="97185803"/>
<dbReference type="Pfam" id="PF00419">
    <property type="entry name" value="Fimbrial"/>
    <property type="match status" value="1"/>
</dbReference>
<dbReference type="Proteomes" id="UP001223214">
    <property type="component" value="Unassembled WGS sequence"/>
</dbReference>
<name>A0AAP4D3M9_9ENTR</name>
<evidence type="ECO:0000256" key="5">
    <source>
        <dbReference type="SAM" id="SignalP"/>
    </source>
</evidence>
<feature type="signal peptide" evidence="5">
    <location>
        <begin position="1"/>
        <end position="23"/>
    </location>
</feature>
<evidence type="ECO:0000256" key="2">
    <source>
        <dbReference type="ARBA" id="ARBA00006671"/>
    </source>
</evidence>
<dbReference type="RefSeq" id="WP_285149824.1">
    <property type="nucleotide sequence ID" value="NZ_JASSOM010000050.1"/>
</dbReference>
<dbReference type="GO" id="GO:0009289">
    <property type="term" value="C:pilus"/>
    <property type="evidence" value="ECO:0007669"/>
    <property type="project" value="UniProtKB-SubCell"/>
</dbReference>
<feature type="domain" description="Fimbrial-type adhesion" evidence="6">
    <location>
        <begin position="29"/>
        <end position="171"/>
    </location>
</feature>
<dbReference type="GO" id="GO:0043709">
    <property type="term" value="P:cell adhesion involved in single-species biofilm formation"/>
    <property type="evidence" value="ECO:0007669"/>
    <property type="project" value="TreeGrafter"/>
</dbReference>
<keyword evidence="4" id="KW-0281">Fimbrium</keyword>
<dbReference type="PANTHER" id="PTHR33420:SF12">
    <property type="entry name" value="FIMBRIN-LIKE PROTEIN FIMI-RELATED"/>
    <property type="match status" value="1"/>
</dbReference>
<evidence type="ECO:0000256" key="4">
    <source>
        <dbReference type="ARBA" id="ARBA00023263"/>
    </source>
</evidence>
<organism evidence="7 8">
    <name type="scientific">Lelliottia wanjuensis</name>
    <dbReference type="NCBI Taxonomy" id="3050585"/>
    <lineage>
        <taxon>Bacteria</taxon>
        <taxon>Pseudomonadati</taxon>
        <taxon>Pseudomonadota</taxon>
        <taxon>Gammaproteobacteria</taxon>
        <taxon>Enterobacterales</taxon>
        <taxon>Enterobacteriaceae</taxon>
        <taxon>Lelliottia</taxon>
    </lineage>
</organism>
<gene>
    <name evidence="7" type="ORF">QQF32_10310</name>
</gene>
<dbReference type="EMBL" id="JASSOM010000050">
    <property type="protein sequence ID" value="MDK9363585.1"/>
    <property type="molecule type" value="Genomic_DNA"/>
</dbReference>
<evidence type="ECO:0000313" key="7">
    <source>
        <dbReference type="EMBL" id="MDK9363585.1"/>
    </source>
</evidence>
<evidence type="ECO:0000256" key="3">
    <source>
        <dbReference type="ARBA" id="ARBA00022729"/>
    </source>
</evidence>
<dbReference type="InterPro" id="IPR050263">
    <property type="entry name" value="Bact_Fimbrial_Adh_Pro"/>
</dbReference>
<feature type="chain" id="PRO_5042942421" evidence="5">
    <location>
        <begin position="24"/>
        <end position="172"/>
    </location>
</feature>
<dbReference type="Gene3D" id="2.60.40.1090">
    <property type="entry name" value="Fimbrial-type adhesion domain"/>
    <property type="match status" value="1"/>
</dbReference>
<dbReference type="InterPro" id="IPR036937">
    <property type="entry name" value="Adhesion_dom_fimbrial_sf"/>
</dbReference>
<evidence type="ECO:0000313" key="8">
    <source>
        <dbReference type="Proteomes" id="UP001223214"/>
    </source>
</evidence>
<dbReference type="PANTHER" id="PTHR33420">
    <property type="entry name" value="FIMBRIAL SUBUNIT ELFA-RELATED"/>
    <property type="match status" value="1"/>
</dbReference>
<sequence>MMNHIGPLSFCLLTILTPPVTVAYDGKVNITGDIHTVTCAVTTSDLKVTLGEVYSTAFTASGDSSDLIPFSLGVKDCSAVSNVTVTFTGIAAVKGSPLVALDSAPGTATGLGVKILDDTKSTIAVNSTSHSYPVKAGATTATLNFYAQFTSYSTKVTAGPASATVTFNMTYE</sequence>
<reference evidence="7 8" key="1">
    <citation type="submission" date="2023-06" db="EMBL/GenBank/DDBJ databases">
        <title>Identification and characterization of antibiotic-resistant Gram-negative bacteria.</title>
        <authorList>
            <person name="Cho G.-S."/>
            <person name="Lee J."/>
            <person name="Tai E."/>
            <person name="Jeong S."/>
            <person name="Kim I."/>
            <person name="Kim B.-E."/>
            <person name="Jeong M.-I."/>
            <person name="Oh K.-K."/>
            <person name="Franz C.M.A.P."/>
        </authorList>
    </citation>
    <scope>NUCLEOTIDE SEQUENCE [LARGE SCALE GENOMIC DNA]</scope>
    <source>
        <strain evidence="7 8">V106_12</strain>
    </source>
</reference>
<dbReference type="InterPro" id="IPR008966">
    <property type="entry name" value="Adhesion_dom_sf"/>
</dbReference>
<evidence type="ECO:0000256" key="1">
    <source>
        <dbReference type="ARBA" id="ARBA00004561"/>
    </source>
</evidence>
<keyword evidence="8" id="KW-1185">Reference proteome</keyword>